<evidence type="ECO:0000313" key="2">
    <source>
        <dbReference type="EMBL" id="CAH0378331.1"/>
    </source>
</evidence>
<reference evidence="2" key="1">
    <citation type="submission" date="2021-11" db="EMBL/GenBank/DDBJ databases">
        <authorList>
            <consortium name="Genoscope - CEA"/>
            <person name="William W."/>
        </authorList>
    </citation>
    <scope>NUCLEOTIDE SEQUENCE</scope>
</reference>
<dbReference type="Proteomes" id="UP000789595">
    <property type="component" value="Unassembled WGS sequence"/>
</dbReference>
<organism evidence="2 3">
    <name type="scientific">Pelagomonas calceolata</name>
    <dbReference type="NCBI Taxonomy" id="35677"/>
    <lineage>
        <taxon>Eukaryota</taxon>
        <taxon>Sar</taxon>
        <taxon>Stramenopiles</taxon>
        <taxon>Ochrophyta</taxon>
        <taxon>Pelagophyceae</taxon>
        <taxon>Pelagomonadales</taxon>
        <taxon>Pelagomonadaceae</taxon>
        <taxon>Pelagomonas</taxon>
    </lineage>
</organism>
<dbReference type="AlphaFoldDB" id="A0A8J2SZW7"/>
<feature type="non-terminal residue" evidence="2">
    <location>
        <position position="1"/>
    </location>
</feature>
<evidence type="ECO:0000313" key="3">
    <source>
        <dbReference type="Proteomes" id="UP000789595"/>
    </source>
</evidence>
<keyword evidence="3" id="KW-1185">Reference proteome</keyword>
<sequence length="286" mass="32117">YTNTLVLQRVPRVDDNIASQRDEHERDRDLRDARRRPFRKFEQAPDAEGQRHGPERRPDDEVDAGNLPRHRHREVDDQIVHRPQERHDQNVALAPALLRRFQEGLLLVCHAVAARADFRERVGYGRFLLLLVVLVVRRAAGEPAVLARCVQSVQHQQHARSRADALVGPPLGRRGDSSYTQREAGRDARDQDHCCYVLCSHFGLRRRASCLGQEGREPDAIVGPTNKLEDDGGADVDGVAGREVLAHGFFYGGAAMLCACRRLAAWQLGNQISTLVCRRTLGPNNS</sequence>
<protein>
    <submittedName>
        <fullName evidence="2">Uncharacterized protein</fullName>
    </submittedName>
</protein>
<proteinExistence type="predicted"/>
<accession>A0A8J2SZW7</accession>
<dbReference type="EMBL" id="CAKKNE010000005">
    <property type="protein sequence ID" value="CAH0378331.1"/>
    <property type="molecule type" value="Genomic_DNA"/>
</dbReference>
<feature type="compositionally biased region" description="Basic and acidic residues" evidence="1">
    <location>
        <begin position="16"/>
        <end position="32"/>
    </location>
</feature>
<evidence type="ECO:0000256" key="1">
    <source>
        <dbReference type="SAM" id="MobiDB-lite"/>
    </source>
</evidence>
<feature type="compositionally biased region" description="Basic and acidic residues" evidence="1">
    <location>
        <begin position="39"/>
        <end position="59"/>
    </location>
</feature>
<feature type="region of interest" description="Disordered" evidence="1">
    <location>
        <begin position="16"/>
        <end position="86"/>
    </location>
</feature>
<feature type="region of interest" description="Disordered" evidence="1">
    <location>
        <begin position="160"/>
        <end position="185"/>
    </location>
</feature>
<comment type="caution">
    <text evidence="2">The sequence shown here is derived from an EMBL/GenBank/DDBJ whole genome shotgun (WGS) entry which is preliminary data.</text>
</comment>
<gene>
    <name evidence="2" type="ORF">PECAL_5P28420</name>
</gene>
<name>A0A8J2SZW7_9STRA</name>
<feature type="compositionally biased region" description="Basic and acidic residues" evidence="1">
    <location>
        <begin position="73"/>
        <end position="86"/>
    </location>
</feature>